<name>A0A8J3CYX8_9BACT</name>
<evidence type="ECO:0000313" key="2">
    <source>
        <dbReference type="EMBL" id="GHB44671.1"/>
    </source>
</evidence>
<dbReference type="AlphaFoldDB" id="A0A8J3CYX8"/>
<dbReference type="RefSeq" id="WP_189583638.1">
    <property type="nucleotide sequence ID" value="NZ_BMYF01000017.1"/>
</dbReference>
<evidence type="ECO:0000259" key="1">
    <source>
        <dbReference type="Pfam" id="PF13568"/>
    </source>
</evidence>
<accession>A0A8J3CYX8</accession>
<organism evidence="2 3">
    <name type="scientific">Mongoliitalea lutea</name>
    <dbReference type="NCBI Taxonomy" id="849756"/>
    <lineage>
        <taxon>Bacteria</taxon>
        <taxon>Pseudomonadati</taxon>
        <taxon>Bacteroidota</taxon>
        <taxon>Cytophagia</taxon>
        <taxon>Cytophagales</taxon>
        <taxon>Cyclobacteriaceae</taxon>
        <taxon>Mongoliitalea</taxon>
    </lineage>
</organism>
<dbReference type="Pfam" id="PF13568">
    <property type="entry name" value="OMP_b-brl_2"/>
    <property type="match status" value="1"/>
</dbReference>
<dbReference type="Proteomes" id="UP000642809">
    <property type="component" value="Unassembled WGS sequence"/>
</dbReference>
<keyword evidence="3" id="KW-1185">Reference proteome</keyword>
<protein>
    <submittedName>
        <fullName evidence="2">PorT protein</fullName>
    </submittedName>
</protein>
<dbReference type="EMBL" id="BMYF01000017">
    <property type="protein sequence ID" value="GHB44671.1"/>
    <property type="molecule type" value="Genomic_DNA"/>
</dbReference>
<sequence length="269" mass="31176">MQAINLRYKFNLCRGKIILPLIFFFCFSIQAWSQARFGPISKAGQDDRLVSYGFFLSGHTNFYQLKYSEEFLNGANEYLANIRSITPVYTPGFGLGFLGVFRFHDQLNLLLTPKIGFYEFRTDINYFGNELDPSLINTPIDSPNLPSGRRTIITEATMVELPLLFKYKAQRFNNNRMFFMAGGSAMWRTKIQDEADLETLVTTGRDFTLEAGMGFDLYFKYFKFSPEIRFSHGLLNIYRPEAMEGVNRQFGDAISELRRKSITIYLHFQ</sequence>
<gene>
    <name evidence="2" type="primary">porT</name>
    <name evidence="2" type="ORF">GCM10008106_27190</name>
</gene>
<proteinExistence type="predicted"/>
<feature type="domain" description="Outer membrane protein beta-barrel" evidence="1">
    <location>
        <begin position="48"/>
        <end position="238"/>
    </location>
</feature>
<comment type="caution">
    <text evidence="2">The sequence shown here is derived from an EMBL/GenBank/DDBJ whole genome shotgun (WGS) entry which is preliminary data.</text>
</comment>
<dbReference type="InterPro" id="IPR025665">
    <property type="entry name" value="Beta-barrel_OMP_2"/>
</dbReference>
<reference evidence="2" key="2">
    <citation type="submission" date="2020-09" db="EMBL/GenBank/DDBJ databases">
        <authorList>
            <person name="Sun Q."/>
            <person name="Kim S."/>
        </authorList>
    </citation>
    <scope>NUCLEOTIDE SEQUENCE</scope>
    <source>
        <strain evidence="2">KCTC 23224</strain>
    </source>
</reference>
<reference evidence="2" key="1">
    <citation type="journal article" date="2014" name="Int. J. Syst. Evol. Microbiol.">
        <title>Complete genome sequence of Corynebacterium casei LMG S-19264T (=DSM 44701T), isolated from a smear-ripened cheese.</title>
        <authorList>
            <consortium name="US DOE Joint Genome Institute (JGI-PGF)"/>
            <person name="Walter F."/>
            <person name="Albersmeier A."/>
            <person name="Kalinowski J."/>
            <person name="Ruckert C."/>
        </authorList>
    </citation>
    <scope>NUCLEOTIDE SEQUENCE</scope>
    <source>
        <strain evidence="2">KCTC 23224</strain>
    </source>
</reference>
<evidence type="ECO:0000313" key="3">
    <source>
        <dbReference type="Proteomes" id="UP000642809"/>
    </source>
</evidence>